<dbReference type="InterPro" id="IPR050109">
    <property type="entry name" value="HTH-type_TetR-like_transc_reg"/>
</dbReference>
<feature type="domain" description="HTH tetR-type" evidence="3">
    <location>
        <begin position="5"/>
        <end position="65"/>
    </location>
</feature>
<dbReference type="GO" id="GO:0003700">
    <property type="term" value="F:DNA-binding transcription factor activity"/>
    <property type="evidence" value="ECO:0007669"/>
    <property type="project" value="TreeGrafter"/>
</dbReference>
<feature type="DNA-binding region" description="H-T-H motif" evidence="2">
    <location>
        <begin position="28"/>
        <end position="47"/>
    </location>
</feature>
<dbReference type="AlphaFoldDB" id="A0A6J4U352"/>
<reference evidence="4" key="1">
    <citation type="submission" date="2020-02" db="EMBL/GenBank/DDBJ databases">
        <authorList>
            <person name="Meier V. D."/>
        </authorList>
    </citation>
    <scope>NUCLEOTIDE SEQUENCE</scope>
    <source>
        <strain evidence="4">AVDCRST_MAG30</strain>
    </source>
</reference>
<evidence type="ECO:0000256" key="1">
    <source>
        <dbReference type="ARBA" id="ARBA00023125"/>
    </source>
</evidence>
<dbReference type="PANTHER" id="PTHR30055:SF241">
    <property type="entry name" value="TRANSCRIPTIONAL REGULATORY PROTEIN"/>
    <property type="match status" value="1"/>
</dbReference>
<dbReference type="Gene3D" id="1.10.357.10">
    <property type="entry name" value="Tetracycline Repressor, domain 2"/>
    <property type="match status" value="1"/>
</dbReference>
<dbReference type="GO" id="GO:0000976">
    <property type="term" value="F:transcription cis-regulatory region binding"/>
    <property type="evidence" value="ECO:0007669"/>
    <property type="project" value="TreeGrafter"/>
</dbReference>
<protein>
    <recommendedName>
        <fullName evidence="3">HTH tetR-type domain-containing protein</fullName>
    </recommendedName>
</protein>
<gene>
    <name evidence="4" type="ORF">AVDCRST_MAG30-4377</name>
</gene>
<sequence>MAGRAETRAALMRAAGEAFAERGLRDVSIDEIARRAGFTKGAFYANFASKEELFLAMLDERFEHRADQLHAMLSDDAEPEVQARRTADEFSAYVAADPEWERLFFEFATHAARHEAFRVELVARYRMLREGMAADYERRAAEVGLALPFPAEHLALMTFVMGNGVALEQLLEPEAVPEGFFGTMLTVWVAGLRALAEPPGG</sequence>
<dbReference type="PANTHER" id="PTHR30055">
    <property type="entry name" value="HTH-TYPE TRANSCRIPTIONAL REGULATOR RUTR"/>
    <property type="match status" value="1"/>
</dbReference>
<dbReference type="Gene3D" id="1.10.10.60">
    <property type="entry name" value="Homeodomain-like"/>
    <property type="match status" value="1"/>
</dbReference>
<dbReference type="InterPro" id="IPR036271">
    <property type="entry name" value="Tet_transcr_reg_TetR-rel_C_sf"/>
</dbReference>
<evidence type="ECO:0000256" key="2">
    <source>
        <dbReference type="PROSITE-ProRule" id="PRU00335"/>
    </source>
</evidence>
<dbReference type="Pfam" id="PF00440">
    <property type="entry name" value="TetR_N"/>
    <property type="match status" value="1"/>
</dbReference>
<evidence type="ECO:0000259" key="3">
    <source>
        <dbReference type="PROSITE" id="PS50977"/>
    </source>
</evidence>
<dbReference type="SUPFAM" id="SSF46689">
    <property type="entry name" value="Homeodomain-like"/>
    <property type="match status" value="1"/>
</dbReference>
<dbReference type="InterPro" id="IPR001647">
    <property type="entry name" value="HTH_TetR"/>
</dbReference>
<organism evidence="4">
    <name type="scientific">uncultured Solirubrobacteraceae bacterium</name>
    <dbReference type="NCBI Taxonomy" id="1162706"/>
    <lineage>
        <taxon>Bacteria</taxon>
        <taxon>Bacillati</taxon>
        <taxon>Actinomycetota</taxon>
        <taxon>Thermoleophilia</taxon>
        <taxon>Solirubrobacterales</taxon>
        <taxon>Solirubrobacteraceae</taxon>
        <taxon>environmental samples</taxon>
    </lineage>
</organism>
<accession>A0A6J4U352</accession>
<keyword evidence="1 2" id="KW-0238">DNA-binding</keyword>
<proteinExistence type="predicted"/>
<dbReference type="PROSITE" id="PS50977">
    <property type="entry name" value="HTH_TETR_2"/>
    <property type="match status" value="1"/>
</dbReference>
<evidence type="ECO:0000313" key="4">
    <source>
        <dbReference type="EMBL" id="CAA9537423.1"/>
    </source>
</evidence>
<dbReference type="EMBL" id="CADCVS010000573">
    <property type="protein sequence ID" value="CAA9537423.1"/>
    <property type="molecule type" value="Genomic_DNA"/>
</dbReference>
<dbReference type="InterPro" id="IPR009057">
    <property type="entry name" value="Homeodomain-like_sf"/>
</dbReference>
<dbReference type="SUPFAM" id="SSF48498">
    <property type="entry name" value="Tetracyclin repressor-like, C-terminal domain"/>
    <property type="match status" value="1"/>
</dbReference>
<dbReference type="PRINTS" id="PR00455">
    <property type="entry name" value="HTHTETR"/>
</dbReference>
<name>A0A6J4U352_9ACTN</name>